<keyword evidence="6" id="KW-1185">Reference proteome</keyword>
<comment type="caution">
    <text evidence="5">The sequence shown here is derived from an EMBL/GenBank/DDBJ whole genome shotgun (WGS) entry which is preliminary data.</text>
</comment>
<dbReference type="InterPro" id="IPR008920">
    <property type="entry name" value="TF_FadR/GntR_C"/>
</dbReference>
<evidence type="ECO:0000256" key="3">
    <source>
        <dbReference type="ARBA" id="ARBA00023163"/>
    </source>
</evidence>
<keyword evidence="1" id="KW-0805">Transcription regulation</keyword>
<name>A0A1V4ICU0_9CLOT</name>
<dbReference type="Pfam" id="PF00392">
    <property type="entry name" value="GntR"/>
    <property type="match status" value="1"/>
</dbReference>
<evidence type="ECO:0000313" key="6">
    <source>
        <dbReference type="Proteomes" id="UP000190080"/>
    </source>
</evidence>
<dbReference type="GO" id="GO:0003677">
    <property type="term" value="F:DNA binding"/>
    <property type="evidence" value="ECO:0007669"/>
    <property type="project" value="UniProtKB-KW"/>
</dbReference>
<keyword evidence="3" id="KW-0804">Transcription</keyword>
<dbReference type="InterPro" id="IPR036388">
    <property type="entry name" value="WH-like_DNA-bd_sf"/>
</dbReference>
<dbReference type="AlphaFoldDB" id="A0A1V4ICU0"/>
<dbReference type="CDD" id="cd07377">
    <property type="entry name" value="WHTH_GntR"/>
    <property type="match status" value="1"/>
</dbReference>
<dbReference type="PANTHER" id="PTHR43537">
    <property type="entry name" value="TRANSCRIPTIONAL REGULATOR, GNTR FAMILY"/>
    <property type="match status" value="1"/>
</dbReference>
<feature type="domain" description="HTH gntR-type" evidence="4">
    <location>
        <begin position="4"/>
        <end position="72"/>
    </location>
</feature>
<dbReference type="Pfam" id="PF07729">
    <property type="entry name" value="FCD"/>
    <property type="match status" value="1"/>
</dbReference>
<evidence type="ECO:0000256" key="2">
    <source>
        <dbReference type="ARBA" id="ARBA00023125"/>
    </source>
</evidence>
<dbReference type="InterPro" id="IPR036390">
    <property type="entry name" value="WH_DNA-bd_sf"/>
</dbReference>
<dbReference type="OrthoDB" id="9799482at2"/>
<sequence>MNTQKVSDFVFEKIEEKLLSKEWKPGNKITSEIQLAKELGVSRVSVREAIEKMAALDILIKKKGGGTFVNEFSPAISLNVLMPLICVSEPDYKEILELRMIIEAKEAKLCAERCSNEIIETLKKSYNQLCAVKDDAAQFANEDYNFHMLIAAGSNNSLLIKITEILSSLLKYHQKLLYQNLGPSGGINEHKLILDSIERHDGELAEIYVRRHIQRTLSQLENQQLQP</sequence>
<dbReference type="PROSITE" id="PS50949">
    <property type="entry name" value="HTH_GNTR"/>
    <property type="match status" value="1"/>
</dbReference>
<evidence type="ECO:0000259" key="4">
    <source>
        <dbReference type="PROSITE" id="PS50949"/>
    </source>
</evidence>
<dbReference type="SMART" id="SM00345">
    <property type="entry name" value="HTH_GNTR"/>
    <property type="match status" value="1"/>
</dbReference>
<protein>
    <submittedName>
        <fullName evidence="5">Putative L-lactate dehydrogenase operon regulatory protein</fullName>
    </submittedName>
</protein>
<evidence type="ECO:0000313" key="5">
    <source>
        <dbReference type="EMBL" id="OPJ57700.1"/>
    </source>
</evidence>
<keyword evidence="2" id="KW-0238">DNA-binding</keyword>
<accession>A0A1V4ICU0</accession>
<dbReference type="SUPFAM" id="SSF46785">
    <property type="entry name" value="Winged helix' DNA-binding domain"/>
    <property type="match status" value="1"/>
</dbReference>
<dbReference type="Proteomes" id="UP000190080">
    <property type="component" value="Unassembled WGS sequence"/>
</dbReference>
<proteinExistence type="predicted"/>
<evidence type="ECO:0000256" key="1">
    <source>
        <dbReference type="ARBA" id="ARBA00023015"/>
    </source>
</evidence>
<dbReference type="PANTHER" id="PTHR43537:SF5">
    <property type="entry name" value="UXU OPERON TRANSCRIPTIONAL REGULATOR"/>
    <property type="match status" value="1"/>
</dbReference>
<dbReference type="SUPFAM" id="SSF48008">
    <property type="entry name" value="GntR ligand-binding domain-like"/>
    <property type="match status" value="1"/>
</dbReference>
<dbReference type="InterPro" id="IPR000524">
    <property type="entry name" value="Tscrpt_reg_HTH_GntR"/>
</dbReference>
<dbReference type="InterPro" id="IPR011711">
    <property type="entry name" value="GntR_C"/>
</dbReference>
<gene>
    <name evidence="5" type="primary">lldR_2</name>
    <name evidence="5" type="ORF">CLORY_39700</name>
</gene>
<dbReference type="Gene3D" id="1.20.120.530">
    <property type="entry name" value="GntR ligand-binding domain-like"/>
    <property type="match status" value="1"/>
</dbReference>
<dbReference type="EMBL" id="MZGV01000075">
    <property type="protein sequence ID" value="OPJ57700.1"/>
    <property type="molecule type" value="Genomic_DNA"/>
</dbReference>
<dbReference type="STRING" id="1450648.CLORY_39700"/>
<dbReference type="Gene3D" id="1.10.10.10">
    <property type="entry name" value="Winged helix-like DNA-binding domain superfamily/Winged helix DNA-binding domain"/>
    <property type="match status" value="1"/>
</dbReference>
<dbReference type="SMART" id="SM00895">
    <property type="entry name" value="FCD"/>
    <property type="match status" value="1"/>
</dbReference>
<dbReference type="PRINTS" id="PR00035">
    <property type="entry name" value="HTHGNTR"/>
</dbReference>
<dbReference type="GO" id="GO:0003700">
    <property type="term" value="F:DNA-binding transcription factor activity"/>
    <property type="evidence" value="ECO:0007669"/>
    <property type="project" value="InterPro"/>
</dbReference>
<reference evidence="5 6" key="1">
    <citation type="submission" date="2017-03" db="EMBL/GenBank/DDBJ databases">
        <title>Genome sequence of Clostridium oryzae DSM 28571.</title>
        <authorList>
            <person name="Poehlein A."/>
            <person name="Daniel R."/>
        </authorList>
    </citation>
    <scope>NUCLEOTIDE SEQUENCE [LARGE SCALE GENOMIC DNA]</scope>
    <source>
        <strain evidence="5 6">DSM 28571</strain>
    </source>
</reference>
<dbReference type="RefSeq" id="WP_079427766.1">
    <property type="nucleotide sequence ID" value="NZ_MZGV01000075.1"/>
</dbReference>
<organism evidence="5 6">
    <name type="scientific">Clostridium oryzae</name>
    <dbReference type="NCBI Taxonomy" id="1450648"/>
    <lineage>
        <taxon>Bacteria</taxon>
        <taxon>Bacillati</taxon>
        <taxon>Bacillota</taxon>
        <taxon>Clostridia</taxon>
        <taxon>Eubacteriales</taxon>
        <taxon>Clostridiaceae</taxon>
        <taxon>Clostridium</taxon>
    </lineage>
</organism>